<feature type="domain" description="PepSY" evidence="2">
    <location>
        <begin position="17"/>
        <end position="91"/>
    </location>
</feature>
<dbReference type="Pfam" id="PF03413">
    <property type="entry name" value="PepSY"/>
    <property type="match status" value="1"/>
</dbReference>
<protein>
    <submittedName>
        <fullName evidence="3">PepSY domain-containing protein</fullName>
    </submittedName>
</protein>
<evidence type="ECO:0000259" key="1">
    <source>
        <dbReference type="Pfam" id="PF03413"/>
    </source>
</evidence>
<accession>A0A6I4RVI7</accession>
<sequence>MIMFWRLYMNKILGLILTIVLTVTTLSSNGFAADIPNSTALPLAKVVNNIYSQGYSGINKIEFDDGVYKATVINKDGQEQYLYIDPTTAAVPLPKQGTKEINMSQAIAAVAQDRCKNITSVEHYNGAYKVECLDANSQQVEVLVDAVSGKISQISYDD</sequence>
<evidence type="ECO:0000313" key="3">
    <source>
        <dbReference type="EMBL" id="MWZ40105.1"/>
    </source>
</evidence>
<dbReference type="EMBL" id="VJEZ01000007">
    <property type="protein sequence ID" value="MWZ40105.1"/>
    <property type="molecule type" value="Genomic_DNA"/>
</dbReference>
<comment type="caution">
    <text evidence="3">The sequence shown here is derived from an EMBL/GenBank/DDBJ whole genome shotgun (WGS) entry which is preliminary data.</text>
</comment>
<proteinExistence type="predicted"/>
<dbReference type="Proteomes" id="UP000469081">
    <property type="component" value="Unassembled WGS sequence"/>
</dbReference>
<name>A0A6I4RVI7_FRATU</name>
<dbReference type="Pfam" id="PF13670">
    <property type="entry name" value="PepSY_2"/>
    <property type="match status" value="1"/>
</dbReference>
<dbReference type="InterPro" id="IPR025711">
    <property type="entry name" value="PepSY"/>
</dbReference>
<evidence type="ECO:0000313" key="4">
    <source>
        <dbReference type="Proteomes" id="UP000469081"/>
    </source>
</evidence>
<feature type="domain" description="PepSY" evidence="1">
    <location>
        <begin position="116"/>
        <end position="151"/>
    </location>
</feature>
<gene>
    <name evidence="3" type="ORF">FNC33_06035</name>
</gene>
<evidence type="ECO:0000259" key="2">
    <source>
        <dbReference type="Pfam" id="PF13670"/>
    </source>
</evidence>
<reference evidence="3 4" key="1">
    <citation type="submission" date="2019-06" db="EMBL/GenBank/DDBJ databases">
        <title>Phylogeography and genetic diversity of Francisella tularensis subsp. holarctica in France (1947-2018).</title>
        <authorList>
            <person name="Kevin M."/>
            <person name="Madani N."/>
            <person name="Maurin M."/>
        </authorList>
    </citation>
    <scope>NUCLEOTIDE SEQUENCE [LARGE SCALE GENOMIC DNA]</scope>
    <source>
        <strain evidence="3 4">ATCC 15482</strain>
    </source>
</reference>
<organism evidence="3 4">
    <name type="scientific">Francisella tularensis</name>
    <dbReference type="NCBI Taxonomy" id="263"/>
    <lineage>
        <taxon>Bacteria</taxon>
        <taxon>Pseudomonadati</taxon>
        <taxon>Pseudomonadota</taxon>
        <taxon>Gammaproteobacteria</taxon>
        <taxon>Thiotrichales</taxon>
        <taxon>Francisellaceae</taxon>
        <taxon>Francisella</taxon>
    </lineage>
</organism>
<dbReference type="AlphaFoldDB" id="A0A6I4RVI7"/>